<dbReference type="Proteomes" id="UP000036681">
    <property type="component" value="Unplaced"/>
</dbReference>
<protein>
    <submittedName>
        <fullName evidence="2">Secreted protein</fullName>
    </submittedName>
</protein>
<organism evidence="1 2">
    <name type="scientific">Ascaris lumbricoides</name>
    <name type="common">Giant roundworm</name>
    <dbReference type="NCBI Taxonomy" id="6252"/>
    <lineage>
        <taxon>Eukaryota</taxon>
        <taxon>Metazoa</taxon>
        <taxon>Ecdysozoa</taxon>
        <taxon>Nematoda</taxon>
        <taxon>Chromadorea</taxon>
        <taxon>Rhabditida</taxon>
        <taxon>Spirurina</taxon>
        <taxon>Ascaridomorpha</taxon>
        <taxon>Ascaridoidea</taxon>
        <taxon>Ascarididae</taxon>
        <taxon>Ascaris</taxon>
    </lineage>
</organism>
<reference evidence="2" key="1">
    <citation type="submission" date="2017-02" db="UniProtKB">
        <authorList>
            <consortium name="WormBaseParasite"/>
        </authorList>
    </citation>
    <scope>IDENTIFICATION</scope>
</reference>
<proteinExistence type="predicted"/>
<sequence length="56" mass="6004">MTNIRGTFTSWPSAIVFTALGGNLRNVPHSETICESGRVIRLGVGLGAICNFFLHA</sequence>
<dbReference type="WBParaSite" id="ALUE_0002267501-mRNA-1">
    <property type="protein sequence ID" value="ALUE_0002267501-mRNA-1"/>
    <property type="gene ID" value="ALUE_0002267501"/>
</dbReference>
<evidence type="ECO:0000313" key="1">
    <source>
        <dbReference type="Proteomes" id="UP000036681"/>
    </source>
</evidence>
<evidence type="ECO:0000313" key="2">
    <source>
        <dbReference type="WBParaSite" id="ALUE_0002267501-mRNA-1"/>
    </source>
</evidence>
<accession>A0A0M3IV97</accession>
<name>A0A0M3IV97_ASCLU</name>
<keyword evidence="1" id="KW-1185">Reference proteome</keyword>
<dbReference type="AlphaFoldDB" id="A0A0M3IV97"/>